<gene>
    <name evidence="3" type="primary">Piso0_002466</name>
    <name evidence="3" type="ORF">GNLVRS01_PISO0J12593g</name>
</gene>
<feature type="transmembrane region" description="Helical" evidence="2">
    <location>
        <begin position="300"/>
        <end position="321"/>
    </location>
</feature>
<dbReference type="PANTHER" id="PTHR41807">
    <property type="entry name" value="GLUTATHIONE TRANSFERASE 3"/>
    <property type="match status" value="1"/>
</dbReference>
<keyword evidence="2" id="KW-1133">Transmembrane helix</keyword>
<feature type="transmembrane region" description="Helical" evidence="2">
    <location>
        <begin position="203"/>
        <end position="225"/>
    </location>
</feature>
<dbReference type="InParanoid" id="G8YCP3"/>
<proteinExistence type="predicted"/>
<dbReference type="GO" id="GO:0016020">
    <property type="term" value="C:membrane"/>
    <property type="evidence" value="ECO:0007669"/>
    <property type="project" value="TreeGrafter"/>
</dbReference>
<keyword evidence="2" id="KW-0812">Transmembrane</keyword>
<keyword evidence="2" id="KW-0472">Membrane</keyword>
<dbReference type="HOGENOM" id="CLU_882771_0_0_1"/>
<feature type="region of interest" description="Disordered" evidence="1">
    <location>
        <begin position="54"/>
        <end position="91"/>
    </location>
</feature>
<accession>G8YCP3</accession>
<dbReference type="STRING" id="559304.G8YCP3"/>
<sequence>MSELQGLKKAELYSICRKVGIHALAKDTKKVLFDKLSSYIEKNPEEGLLAVQKSLEEETDDEDEQTLADNVEETDEEEEDEEEEESEDKDYKAGAPIDLKEWIVDPFIEKFELVYGKILDFTDSVGVTTLDYNDELRENLSSTVTLNYVELFAEAVVFLLHFVTFVPLKDNESVLEVLKSNIEFLSESDLTTPDFSPLFTFKALSVFTSWFFTAILLPLLFAYYINFSRRLIIFDEDEEESGLITRAYKFDPFIFSLSKVLLYFFISRGNGPLIAIDPFGGIINALKTHILIQIDIYRNFVDILGSFPLVLGIANVFTAIYSQFEEY</sequence>
<dbReference type="Proteomes" id="UP000005222">
    <property type="component" value="Chromosome J"/>
</dbReference>
<dbReference type="AlphaFoldDB" id="G8YCP3"/>
<dbReference type="EMBL" id="FO082050">
    <property type="protein sequence ID" value="CCE82724.1"/>
    <property type="molecule type" value="Genomic_DNA"/>
</dbReference>
<organism evidence="3 4">
    <name type="scientific">Pichia sorbitophila (strain ATCC MYA-4447 / BCRC 22081 / CBS 7064 / NBRC 10061 / NRRL Y-12695)</name>
    <name type="common">Hybrid yeast</name>
    <dbReference type="NCBI Taxonomy" id="559304"/>
    <lineage>
        <taxon>Eukaryota</taxon>
        <taxon>Fungi</taxon>
        <taxon>Dikarya</taxon>
        <taxon>Ascomycota</taxon>
        <taxon>Saccharomycotina</taxon>
        <taxon>Pichiomycetes</taxon>
        <taxon>Debaryomycetaceae</taxon>
        <taxon>Millerozyma</taxon>
    </lineage>
</organism>
<dbReference type="eggNOG" id="ENOG502S2H3">
    <property type="taxonomic scope" value="Eukaryota"/>
</dbReference>
<reference evidence="3 4" key="1">
    <citation type="journal article" date="2012" name="G3 (Bethesda)">
        <title>Pichia sorbitophila, an interspecies yeast hybrid reveals early steps of genome resolution following polyploidization.</title>
        <authorList>
            <person name="Leh Louis V."/>
            <person name="Despons L."/>
            <person name="Friedrich A."/>
            <person name="Martin T."/>
            <person name="Durrens P."/>
            <person name="Casaregola S."/>
            <person name="Neuveglise C."/>
            <person name="Fairhead C."/>
            <person name="Marck C."/>
            <person name="Cruz J.A."/>
            <person name="Straub M.L."/>
            <person name="Kugler V."/>
            <person name="Sacerdot C."/>
            <person name="Uzunov Z."/>
            <person name="Thierry A."/>
            <person name="Weiss S."/>
            <person name="Bleykasten C."/>
            <person name="De Montigny J."/>
            <person name="Jacques N."/>
            <person name="Jung P."/>
            <person name="Lemaire M."/>
            <person name="Mallet S."/>
            <person name="Morel G."/>
            <person name="Richard G.F."/>
            <person name="Sarkar A."/>
            <person name="Savel G."/>
            <person name="Schacherer J."/>
            <person name="Seret M.L."/>
            <person name="Talla E."/>
            <person name="Samson G."/>
            <person name="Jubin C."/>
            <person name="Poulain J."/>
            <person name="Vacherie B."/>
            <person name="Barbe V."/>
            <person name="Pelletier E."/>
            <person name="Sherman D.J."/>
            <person name="Westhof E."/>
            <person name="Weissenbach J."/>
            <person name="Baret P.V."/>
            <person name="Wincker P."/>
            <person name="Gaillardin C."/>
            <person name="Dujon B."/>
            <person name="Souciet J.L."/>
        </authorList>
    </citation>
    <scope>NUCLEOTIDE SEQUENCE [LARGE SCALE GENOMIC DNA]</scope>
    <source>
        <strain evidence="4">ATCC MYA-4447 / BCRC 22081 / CBS 7064 / NBRC 10061 / NRRL Y-12695</strain>
    </source>
</reference>
<name>G8YCP3_PICSO</name>
<feature type="transmembrane region" description="Helical" evidence="2">
    <location>
        <begin position="146"/>
        <end position="168"/>
    </location>
</feature>
<evidence type="ECO:0000256" key="1">
    <source>
        <dbReference type="SAM" id="MobiDB-lite"/>
    </source>
</evidence>
<keyword evidence="4" id="KW-1185">Reference proteome</keyword>
<protein>
    <submittedName>
        <fullName evidence="3">Piso0_002466 protein</fullName>
    </submittedName>
</protein>
<feature type="compositionally biased region" description="Acidic residues" evidence="1">
    <location>
        <begin position="57"/>
        <end position="88"/>
    </location>
</feature>
<dbReference type="InterPro" id="IPR038872">
    <property type="entry name" value="Put_GTT3"/>
</dbReference>
<dbReference type="PANTHER" id="PTHR41807:SF1">
    <property type="entry name" value="GLUTATHIONE TRANSFERASE 3"/>
    <property type="match status" value="1"/>
</dbReference>
<dbReference type="OrthoDB" id="4034134at2759"/>
<evidence type="ECO:0000256" key="2">
    <source>
        <dbReference type="SAM" id="Phobius"/>
    </source>
</evidence>
<dbReference type="OMA" id="KHYSVEY"/>
<evidence type="ECO:0000313" key="3">
    <source>
        <dbReference type="EMBL" id="CCE82724.1"/>
    </source>
</evidence>
<evidence type="ECO:0000313" key="4">
    <source>
        <dbReference type="Proteomes" id="UP000005222"/>
    </source>
</evidence>